<keyword evidence="2" id="KW-1185">Reference proteome</keyword>
<gene>
    <name evidence="1" type="ORF">DSO57_1000919</name>
</gene>
<evidence type="ECO:0000313" key="1">
    <source>
        <dbReference type="EMBL" id="KAJ9074978.1"/>
    </source>
</evidence>
<dbReference type="Proteomes" id="UP001165960">
    <property type="component" value="Unassembled WGS sequence"/>
</dbReference>
<name>A0ACC2TK00_9FUNG</name>
<evidence type="ECO:0000313" key="2">
    <source>
        <dbReference type="Proteomes" id="UP001165960"/>
    </source>
</evidence>
<protein>
    <submittedName>
        <fullName evidence="1">Uncharacterized protein</fullName>
    </submittedName>
</protein>
<proteinExistence type="predicted"/>
<dbReference type="EMBL" id="QTSX02002842">
    <property type="protein sequence ID" value="KAJ9074978.1"/>
    <property type="molecule type" value="Genomic_DNA"/>
</dbReference>
<organism evidence="1 2">
    <name type="scientific">Entomophthora muscae</name>
    <dbReference type="NCBI Taxonomy" id="34485"/>
    <lineage>
        <taxon>Eukaryota</taxon>
        <taxon>Fungi</taxon>
        <taxon>Fungi incertae sedis</taxon>
        <taxon>Zoopagomycota</taxon>
        <taxon>Entomophthoromycotina</taxon>
        <taxon>Entomophthoromycetes</taxon>
        <taxon>Entomophthorales</taxon>
        <taxon>Entomophthoraceae</taxon>
        <taxon>Entomophthora</taxon>
    </lineage>
</organism>
<sequence length="216" mass="23292">MEEPNMIEERVCVSTGLMLVGMTLMFLGNQSLRFVVFLGGAGLCSSLVYYSVCILWPDGEEFGLNIYIAIGVAAVVGGLLGMCCRQLGVVLVGGLLGVGIEMLLIRAGIFQLRENQVTIYVLLVGSMALLAYLFPETILVLASSFIGALLFVLGVDLVACTGFGEIITEYRTTSTFQAPDLEVWVMLLSVCILAAIGILAQLRISFRVPDKRKPNV</sequence>
<reference evidence="1" key="1">
    <citation type="submission" date="2022-04" db="EMBL/GenBank/DDBJ databases">
        <title>Genome of the entomopathogenic fungus Entomophthora muscae.</title>
        <authorList>
            <person name="Elya C."/>
            <person name="Lovett B.R."/>
            <person name="Lee E."/>
            <person name="Macias A.M."/>
            <person name="Hajek A.E."/>
            <person name="De Bivort B.L."/>
            <person name="Kasson M.T."/>
            <person name="De Fine Licht H.H."/>
            <person name="Stajich J.E."/>
        </authorList>
    </citation>
    <scope>NUCLEOTIDE SEQUENCE</scope>
    <source>
        <strain evidence="1">Berkeley</strain>
    </source>
</reference>
<accession>A0ACC2TK00</accession>
<comment type="caution">
    <text evidence="1">The sequence shown here is derived from an EMBL/GenBank/DDBJ whole genome shotgun (WGS) entry which is preliminary data.</text>
</comment>